<dbReference type="InterPro" id="IPR005366">
    <property type="entry name" value="EMC8/9"/>
</dbReference>
<evidence type="ECO:0000313" key="2">
    <source>
        <dbReference type="Proteomes" id="UP000616769"/>
    </source>
</evidence>
<accession>A0A131ZXG6</accession>
<gene>
    <name evidence="1" type="ORF">QR98_0018020</name>
</gene>
<reference evidence="1 2" key="1">
    <citation type="journal article" date="2015" name="Parasit. Vectors">
        <title>Draft genome of the scabies mite.</title>
        <authorList>
            <person name="Rider S.D.Jr."/>
            <person name="Morgan M.S."/>
            <person name="Arlian L.G."/>
        </authorList>
    </citation>
    <scope>NUCLEOTIDE SEQUENCE [LARGE SCALE GENOMIC DNA]</scope>
    <source>
        <strain evidence="1">Arlian Lab</strain>
    </source>
</reference>
<evidence type="ECO:0000313" key="1">
    <source>
        <dbReference type="EMBL" id="KPM03371.1"/>
    </source>
</evidence>
<dbReference type="GO" id="GO:0072546">
    <property type="term" value="C:EMC complex"/>
    <property type="evidence" value="ECO:0007669"/>
    <property type="project" value="InterPro"/>
</dbReference>
<sequence length="196" mass="22811">MHSLRYPHAIVNGLLVMEKKNKLNKSNRLVDCIPLFHSSHGLTPMLEVALNQISDYLQRNTNYVIGGYYQANDTFHEIPGPSPNIFVERIAEKIHETNSDSIVLMLSDFHLATSIDEAKNLNLPIFMFTFVDGKLKPTSNNRGFQLENNESTYKAIQELIFDKHYHLNIIDFDMHLENVSYDWRNLRLNEMISHYE</sequence>
<comment type="caution">
    <text evidence="1">The sequence shown here is derived from an EMBL/GenBank/DDBJ whole genome shotgun (WGS) entry which is preliminary data.</text>
</comment>
<dbReference type="EMBL" id="JXLN01004836">
    <property type="protein sequence ID" value="KPM03371.1"/>
    <property type="molecule type" value="Genomic_DNA"/>
</dbReference>
<dbReference type="AlphaFoldDB" id="A0A131ZXG6"/>
<name>A0A131ZXG6_SARSC</name>
<proteinExistence type="predicted"/>
<organism evidence="1 2">
    <name type="scientific">Sarcoptes scabiei</name>
    <name type="common">Itch mite</name>
    <name type="synonym">Acarus scabiei</name>
    <dbReference type="NCBI Taxonomy" id="52283"/>
    <lineage>
        <taxon>Eukaryota</taxon>
        <taxon>Metazoa</taxon>
        <taxon>Ecdysozoa</taxon>
        <taxon>Arthropoda</taxon>
        <taxon>Chelicerata</taxon>
        <taxon>Arachnida</taxon>
        <taxon>Acari</taxon>
        <taxon>Acariformes</taxon>
        <taxon>Sarcoptiformes</taxon>
        <taxon>Astigmata</taxon>
        <taxon>Psoroptidia</taxon>
        <taxon>Sarcoptoidea</taxon>
        <taxon>Sarcoptidae</taxon>
        <taxon>Sarcoptinae</taxon>
        <taxon>Sarcoptes</taxon>
    </lineage>
</organism>
<dbReference type="PANTHER" id="PTHR12941">
    <property type="entry name" value="ER MEMBRANE PROTEIN COMPLEX"/>
    <property type="match status" value="1"/>
</dbReference>
<protein>
    <submittedName>
        <fullName evidence="1">COX4 neighbor protein-like protein</fullName>
    </submittedName>
</protein>
<dbReference type="VEuPathDB" id="VectorBase:SSCA009684"/>
<dbReference type="CDD" id="cd08060">
    <property type="entry name" value="MPN_UPF0172"/>
    <property type="match status" value="1"/>
</dbReference>
<dbReference type="PANTHER" id="PTHR12941:SF10">
    <property type="entry name" value="ER MEMBRANE PROTEIN COMPLEX SUBUNIT 8_9 HOMOLOG"/>
    <property type="match status" value="1"/>
</dbReference>
<dbReference type="Proteomes" id="UP000616769">
    <property type="component" value="Unassembled WGS sequence"/>
</dbReference>
<dbReference type="Pfam" id="PF03665">
    <property type="entry name" value="UPF0172"/>
    <property type="match status" value="1"/>
</dbReference>
<dbReference type="OrthoDB" id="194468at2759"/>